<organism evidence="1 2">
    <name type="scientific">Rhizoclosmatium globosum</name>
    <dbReference type="NCBI Taxonomy" id="329046"/>
    <lineage>
        <taxon>Eukaryota</taxon>
        <taxon>Fungi</taxon>
        <taxon>Fungi incertae sedis</taxon>
        <taxon>Chytridiomycota</taxon>
        <taxon>Chytridiomycota incertae sedis</taxon>
        <taxon>Chytridiomycetes</taxon>
        <taxon>Chytridiales</taxon>
        <taxon>Chytriomycetaceae</taxon>
        <taxon>Rhizoclosmatium</taxon>
    </lineage>
</organism>
<sequence>MNSQLYQTDSCVVLCVANCRGKLSQVAKLASECSADAVLHIGDFGLTISWSTRTPDTTPSLPSLFLLLNQSIEAGRRALENPARNLSLVNKTRETKSMTFNVARDSFLFPSM</sequence>
<dbReference type="AlphaFoldDB" id="A0A1Y2C5R1"/>
<gene>
    <name evidence="1" type="ORF">BCR33DRAFT_309294</name>
</gene>
<dbReference type="EMBL" id="MCGO01000029">
    <property type="protein sequence ID" value="ORY42380.1"/>
    <property type="molecule type" value="Genomic_DNA"/>
</dbReference>
<comment type="caution">
    <text evidence="1">The sequence shown here is derived from an EMBL/GenBank/DDBJ whole genome shotgun (WGS) entry which is preliminary data.</text>
</comment>
<accession>A0A1Y2C5R1</accession>
<dbReference type="OrthoDB" id="3918848at2759"/>
<proteinExistence type="predicted"/>
<evidence type="ECO:0000313" key="1">
    <source>
        <dbReference type="EMBL" id="ORY42380.1"/>
    </source>
</evidence>
<protein>
    <submittedName>
        <fullName evidence="1">Uncharacterized protein</fullName>
    </submittedName>
</protein>
<keyword evidence="2" id="KW-1185">Reference proteome</keyword>
<name>A0A1Y2C5R1_9FUNG</name>
<reference evidence="1 2" key="1">
    <citation type="submission" date="2016-07" db="EMBL/GenBank/DDBJ databases">
        <title>Pervasive Adenine N6-methylation of Active Genes in Fungi.</title>
        <authorList>
            <consortium name="DOE Joint Genome Institute"/>
            <person name="Mondo S.J."/>
            <person name="Dannebaum R.O."/>
            <person name="Kuo R.C."/>
            <person name="Labutti K."/>
            <person name="Haridas S."/>
            <person name="Kuo A."/>
            <person name="Salamov A."/>
            <person name="Ahrendt S.R."/>
            <person name="Lipzen A."/>
            <person name="Sullivan W."/>
            <person name="Andreopoulos W.B."/>
            <person name="Clum A."/>
            <person name="Lindquist E."/>
            <person name="Daum C."/>
            <person name="Ramamoorthy G.K."/>
            <person name="Gryganskyi A."/>
            <person name="Culley D."/>
            <person name="Magnuson J.K."/>
            <person name="James T.Y."/>
            <person name="O'Malley M.A."/>
            <person name="Stajich J.E."/>
            <person name="Spatafora J.W."/>
            <person name="Visel A."/>
            <person name="Grigoriev I.V."/>
        </authorList>
    </citation>
    <scope>NUCLEOTIDE SEQUENCE [LARGE SCALE GENOMIC DNA]</scope>
    <source>
        <strain evidence="1 2">JEL800</strain>
    </source>
</reference>
<evidence type="ECO:0000313" key="2">
    <source>
        <dbReference type="Proteomes" id="UP000193642"/>
    </source>
</evidence>
<dbReference type="Proteomes" id="UP000193642">
    <property type="component" value="Unassembled WGS sequence"/>
</dbReference>